<protein>
    <submittedName>
        <fullName evidence="1">Uncharacterized protein</fullName>
    </submittedName>
</protein>
<feature type="non-terminal residue" evidence="1">
    <location>
        <position position="1"/>
    </location>
</feature>
<dbReference type="Proteomes" id="UP001066276">
    <property type="component" value="Chromosome 1_1"/>
</dbReference>
<dbReference type="EMBL" id="JANPWB010000001">
    <property type="protein sequence ID" value="KAJ1218199.1"/>
    <property type="molecule type" value="Genomic_DNA"/>
</dbReference>
<comment type="caution">
    <text evidence="1">The sequence shown here is derived from an EMBL/GenBank/DDBJ whole genome shotgun (WGS) entry which is preliminary data.</text>
</comment>
<keyword evidence="2" id="KW-1185">Reference proteome</keyword>
<dbReference type="AlphaFoldDB" id="A0AAV7X290"/>
<evidence type="ECO:0000313" key="1">
    <source>
        <dbReference type="EMBL" id="KAJ1218199.1"/>
    </source>
</evidence>
<name>A0AAV7X290_PLEWA</name>
<accession>A0AAV7X290</accession>
<organism evidence="1 2">
    <name type="scientific">Pleurodeles waltl</name>
    <name type="common">Iberian ribbed newt</name>
    <dbReference type="NCBI Taxonomy" id="8319"/>
    <lineage>
        <taxon>Eukaryota</taxon>
        <taxon>Metazoa</taxon>
        <taxon>Chordata</taxon>
        <taxon>Craniata</taxon>
        <taxon>Vertebrata</taxon>
        <taxon>Euteleostomi</taxon>
        <taxon>Amphibia</taxon>
        <taxon>Batrachia</taxon>
        <taxon>Caudata</taxon>
        <taxon>Salamandroidea</taxon>
        <taxon>Salamandridae</taxon>
        <taxon>Pleurodelinae</taxon>
        <taxon>Pleurodeles</taxon>
    </lineage>
</organism>
<feature type="non-terminal residue" evidence="1">
    <location>
        <position position="62"/>
    </location>
</feature>
<gene>
    <name evidence="1" type="ORF">NDU88_005782</name>
</gene>
<reference evidence="1" key="1">
    <citation type="journal article" date="2022" name="bioRxiv">
        <title>Sequencing and chromosome-scale assembly of the giantPleurodeles waltlgenome.</title>
        <authorList>
            <person name="Brown T."/>
            <person name="Elewa A."/>
            <person name="Iarovenko S."/>
            <person name="Subramanian E."/>
            <person name="Araus A.J."/>
            <person name="Petzold A."/>
            <person name="Susuki M."/>
            <person name="Suzuki K.-i.T."/>
            <person name="Hayashi T."/>
            <person name="Toyoda A."/>
            <person name="Oliveira C."/>
            <person name="Osipova E."/>
            <person name="Leigh N.D."/>
            <person name="Simon A."/>
            <person name="Yun M.H."/>
        </authorList>
    </citation>
    <scope>NUCLEOTIDE SEQUENCE</scope>
    <source>
        <strain evidence="1">20211129_DDA</strain>
        <tissue evidence="1">Liver</tissue>
    </source>
</reference>
<proteinExistence type="predicted"/>
<evidence type="ECO:0000313" key="2">
    <source>
        <dbReference type="Proteomes" id="UP001066276"/>
    </source>
</evidence>
<sequence length="62" mass="6857">AQEKRPYITCNTAKEKPCPQAETLLLVHLRTIANLELVRMAPKKVAPKKVASEKKQLSTSGV</sequence>